<name>A0AAE1HY73_9NEOP</name>
<dbReference type="InterPro" id="IPR023211">
    <property type="entry name" value="DNA_pol_palm_dom_sf"/>
</dbReference>
<proteinExistence type="predicted"/>
<dbReference type="InterPro" id="IPR043502">
    <property type="entry name" value="DNA/RNA_pol_sf"/>
</dbReference>
<dbReference type="Proteomes" id="UP001219518">
    <property type="component" value="Unassembled WGS sequence"/>
</dbReference>
<evidence type="ECO:0000313" key="1">
    <source>
        <dbReference type="EMBL" id="KAK3929381.1"/>
    </source>
</evidence>
<dbReference type="SUPFAM" id="SSF56672">
    <property type="entry name" value="DNA/RNA polymerases"/>
    <property type="match status" value="1"/>
</dbReference>
<sequence length="161" mass="18446">MAMKIEATGWPTHVNTDEEKKAYVQKHLLKDNIILDKTKFERNPGKRTMAKLILNSFWGKLGERTLRSQTTFVKSYAALAKLAEDETITVSSIIPYGDDVLQVCYTPHKDMDDSMPTTSLVHAAFTTCHGRMMLYEYLSVVDQRALYHDTGKEKHETNYIL</sequence>
<reference evidence="1" key="2">
    <citation type="journal article" date="2023" name="BMC Genomics">
        <title>Pest status, molecular evolution, and epigenetic factors derived from the genome assembly of Frankliniella fusca, a thysanopteran phytovirus vector.</title>
        <authorList>
            <person name="Catto M.A."/>
            <person name="Labadie P.E."/>
            <person name="Jacobson A.L."/>
            <person name="Kennedy G.G."/>
            <person name="Srinivasan R."/>
            <person name="Hunt B.G."/>
        </authorList>
    </citation>
    <scope>NUCLEOTIDE SEQUENCE</scope>
    <source>
        <strain evidence="1">PL_HMW_Pooled</strain>
    </source>
</reference>
<organism evidence="1 2">
    <name type="scientific">Frankliniella fusca</name>
    <dbReference type="NCBI Taxonomy" id="407009"/>
    <lineage>
        <taxon>Eukaryota</taxon>
        <taxon>Metazoa</taxon>
        <taxon>Ecdysozoa</taxon>
        <taxon>Arthropoda</taxon>
        <taxon>Hexapoda</taxon>
        <taxon>Insecta</taxon>
        <taxon>Pterygota</taxon>
        <taxon>Neoptera</taxon>
        <taxon>Paraneoptera</taxon>
        <taxon>Thysanoptera</taxon>
        <taxon>Terebrantia</taxon>
        <taxon>Thripoidea</taxon>
        <taxon>Thripidae</taxon>
        <taxon>Frankliniella</taxon>
    </lineage>
</organism>
<dbReference type="Gene3D" id="3.90.1600.10">
    <property type="entry name" value="Palm domain of DNA polymerase"/>
    <property type="match status" value="1"/>
</dbReference>
<gene>
    <name evidence="1" type="ORF">KUF71_018018</name>
</gene>
<accession>A0AAE1HY73</accession>
<dbReference type="Gene3D" id="1.10.287.690">
    <property type="entry name" value="Helix hairpin bin"/>
    <property type="match status" value="1"/>
</dbReference>
<dbReference type="AlphaFoldDB" id="A0AAE1HY73"/>
<reference evidence="1" key="1">
    <citation type="submission" date="2021-07" db="EMBL/GenBank/DDBJ databases">
        <authorList>
            <person name="Catto M.A."/>
            <person name="Jacobson A."/>
            <person name="Kennedy G."/>
            <person name="Labadie P."/>
            <person name="Hunt B.G."/>
            <person name="Srinivasan R."/>
        </authorList>
    </citation>
    <scope>NUCLEOTIDE SEQUENCE</scope>
    <source>
        <strain evidence="1">PL_HMW_Pooled</strain>
        <tissue evidence="1">Head</tissue>
    </source>
</reference>
<dbReference type="PANTHER" id="PTHR33568:SF3">
    <property type="entry name" value="DNA-DIRECTED DNA POLYMERASE"/>
    <property type="match status" value="1"/>
</dbReference>
<dbReference type="GO" id="GO:0071897">
    <property type="term" value="P:DNA biosynthetic process"/>
    <property type="evidence" value="ECO:0007669"/>
    <property type="project" value="UniProtKB-ARBA"/>
</dbReference>
<dbReference type="PANTHER" id="PTHR33568">
    <property type="entry name" value="DNA POLYMERASE"/>
    <property type="match status" value="1"/>
</dbReference>
<protein>
    <submittedName>
        <fullName evidence="1">Methionine synthase</fullName>
    </submittedName>
</protein>
<keyword evidence="2" id="KW-1185">Reference proteome</keyword>
<dbReference type="EMBL" id="JAHWGI010001400">
    <property type="protein sequence ID" value="KAK3929381.1"/>
    <property type="molecule type" value="Genomic_DNA"/>
</dbReference>
<comment type="caution">
    <text evidence="1">The sequence shown here is derived from an EMBL/GenBank/DDBJ whole genome shotgun (WGS) entry which is preliminary data.</text>
</comment>
<evidence type="ECO:0000313" key="2">
    <source>
        <dbReference type="Proteomes" id="UP001219518"/>
    </source>
</evidence>